<dbReference type="InterPro" id="IPR011650">
    <property type="entry name" value="Peptidase_M20_dimer"/>
</dbReference>
<gene>
    <name evidence="7" type="ORF">CANARDRAFT_28958</name>
</gene>
<evidence type="ECO:0000256" key="3">
    <source>
        <dbReference type="ARBA" id="ARBA00022723"/>
    </source>
</evidence>
<dbReference type="PROSITE" id="PS00759">
    <property type="entry name" value="ARGE_DAPE_CPG2_2"/>
    <property type="match status" value="1"/>
</dbReference>
<dbReference type="InterPro" id="IPR001261">
    <property type="entry name" value="ArgE/DapE_CS"/>
</dbReference>
<dbReference type="PROSITE" id="PS00758">
    <property type="entry name" value="ARGE_DAPE_CPG2_1"/>
    <property type="match status" value="1"/>
</dbReference>
<dbReference type="GO" id="GO:0016787">
    <property type="term" value="F:hydrolase activity"/>
    <property type="evidence" value="ECO:0007669"/>
    <property type="project" value="UniProtKB-KW"/>
</dbReference>
<evidence type="ECO:0000256" key="2">
    <source>
        <dbReference type="ARBA" id="ARBA00006247"/>
    </source>
</evidence>
<feature type="domain" description="Peptidase M20 dimerisation" evidence="6">
    <location>
        <begin position="206"/>
        <end position="305"/>
    </location>
</feature>
<comment type="similarity">
    <text evidence="2">Belongs to the peptidase M20A family.</text>
</comment>
<evidence type="ECO:0000259" key="6">
    <source>
        <dbReference type="Pfam" id="PF07687"/>
    </source>
</evidence>
<evidence type="ECO:0000313" key="7">
    <source>
        <dbReference type="EMBL" id="ODV84818.1"/>
    </source>
</evidence>
<evidence type="ECO:0000313" key="8">
    <source>
        <dbReference type="Proteomes" id="UP000094801"/>
    </source>
</evidence>
<dbReference type="Pfam" id="PF07687">
    <property type="entry name" value="M20_dimer"/>
    <property type="match status" value="1"/>
</dbReference>
<comment type="cofactor">
    <cofactor evidence="1">
        <name>Zn(2+)</name>
        <dbReference type="ChEBI" id="CHEBI:29105"/>
    </cofactor>
</comment>
<reference evidence="8" key="1">
    <citation type="submission" date="2016-04" db="EMBL/GenBank/DDBJ databases">
        <title>Comparative genomics of biotechnologically important yeasts.</title>
        <authorList>
            <consortium name="DOE Joint Genome Institute"/>
            <person name="Riley R."/>
            <person name="Haridas S."/>
            <person name="Wolfe K.H."/>
            <person name="Lopes M.R."/>
            <person name="Hittinger C.T."/>
            <person name="Goker M."/>
            <person name="Salamov A."/>
            <person name="Wisecaver J."/>
            <person name="Long T.M."/>
            <person name="Aerts A.L."/>
            <person name="Barry K."/>
            <person name="Choi C."/>
            <person name="Clum A."/>
            <person name="Coughlan A.Y."/>
            <person name="Deshpande S."/>
            <person name="Douglass A.P."/>
            <person name="Hanson S.J."/>
            <person name="Klenk H.-P."/>
            <person name="Labutti K."/>
            <person name="Lapidus A."/>
            <person name="Lindquist E."/>
            <person name="Lipzen A."/>
            <person name="Meier-Kolthoff J.P."/>
            <person name="Ohm R.A."/>
            <person name="Otillar R.P."/>
            <person name="Pangilinan J."/>
            <person name="Peng Y."/>
            <person name="Rokas A."/>
            <person name="Rosa C.A."/>
            <person name="Scheuner C."/>
            <person name="Sibirny A.A."/>
            <person name="Slot J.C."/>
            <person name="Stielow J.B."/>
            <person name="Sun H."/>
            <person name="Kurtzman C.P."/>
            <person name="Blackwell M."/>
            <person name="Grigoriev I.V."/>
            <person name="Jeffries T.W."/>
        </authorList>
    </citation>
    <scope>NUCLEOTIDE SEQUENCE [LARGE SCALE GENOMIC DNA]</scope>
    <source>
        <strain evidence="8">NRRL YB-2248</strain>
    </source>
</reference>
<dbReference type="Proteomes" id="UP000094801">
    <property type="component" value="Unassembled WGS sequence"/>
</dbReference>
<dbReference type="SUPFAM" id="SSF55031">
    <property type="entry name" value="Bacterial exopeptidase dimerisation domain"/>
    <property type="match status" value="1"/>
</dbReference>
<dbReference type="PANTHER" id="PTHR43808:SF8">
    <property type="entry name" value="PEPTIDASE M20 DIMERISATION DOMAIN-CONTAINING PROTEIN"/>
    <property type="match status" value="1"/>
</dbReference>
<dbReference type="GO" id="GO:0046872">
    <property type="term" value="F:metal ion binding"/>
    <property type="evidence" value="ECO:0007669"/>
    <property type="project" value="UniProtKB-KW"/>
</dbReference>
<name>A0A1E4SZA1_9ASCO</name>
<keyword evidence="3" id="KW-0479">Metal-binding</keyword>
<protein>
    <recommendedName>
        <fullName evidence="6">Peptidase M20 dimerisation domain-containing protein</fullName>
    </recommendedName>
</protein>
<evidence type="ECO:0000256" key="1">
    <source>
        <dbReference type="ARBA" id="ARBA00001947"/>
    </source>
</evidence>
<evidence type="ECO:0000256" key="5">
    <source>
        <dbReference type="ARBA" id="ARBA00022833"/>
    </source>
</evidence>
<proteinExistence type="inferred from homology"/>
<keyword evidence="8" id="KW-1185">Reference proteome</keyword>
<dbReference type="InterPro" id="IPR050072">
    <property type="entry name" value="Peptidase_M20A"/>
</dbReference>
<dbReference type="Gene3D" id="3.40.630.10">
    <property type="entry name" value="Zn peptidases"/>
    <property type="match status" value="1"/>
</dbReference>
<dbReference type="Pfam" id="PF01546">
    <property type="entry name" value="Peptidase_M20"/>
    <property type="match status" value="1"/>
</dbReference>
<dbReference type="PANTHER" id="PTHR43808">
    <property type="entry name" value="ACETYLORNITHINE DEACETYLASE"/>
    <property type="match status" value="1"/>
</dbReference>
<organism evidence="7 8">
    <name type="scientific">[Candida] arabinofermentans NRRL YB-2248</name>
    <dbReference type="NCBI Taxonomy" id="983967"/>
    <lineage>
        <taxon>Eukaryota</taxon>
        <taxon>Fungi</taxon>
        <taxon>Dikarya</taxon>
        <taxon>Ascomycota</taxon>
        <taxon>Saccharomycotina</taxon>
        <taxon>Pichiomycetes</taxon>
        <taxon>Pichiales</taxon>
        <taxon>Pichiaceae</taxon>
        <taxon>Ogataea</taxon>
        <taxon>Ogataea/Candida clade</taxon>
    </lineage>
</organism>
<sequence>MNLNMNFNWRMLIDEEGNGNNNPNVINIDIPMVKPTSTDELINENNDLFKLHKDLIEFNSISKTEIDVTEYLINYLKSFGLTIDVIPTKSGRNNIYAYLGDLKSTKVLLTSHIDTVPPYIPYSINDDKIYGRGSCDAKGSVASQITTFLEMLQNDELKQGDLSLLFVVGEEIGGDGMISSNEYFIKNEINWETVIFGEPTENKLAVGHKGIYMLNLQIEGLASHSGYPELGINANEILIRIMNDLINENWTTDELLGNTTINIGKIEAGVANNVISPIAKCSILMRISTPVDEIVNKVDDILKKYQHISLIEIEAMNDPVYLDFEIDGFETYIAAYYTDIPNLKQRGFKRYLYGPGSITVAHGDNEYVTIDSMIQSVQDYKKLVRESL</sequence>
<dbReference type="STRING" id="983967.A0A1E4SZA1"/>
<evidence type="ECO:0000256" key="4">
    <source>
        <dbReference type="ARBA" id="ARBA00022801"/>
    </source>
</evidence>
<dbReference type="OrthoDB" id="3064516at2759"/>
<dbReference type="InterPro" id="IPR036264">
    <property type="entry name" value="Bact_exopeptidase_dim_dom"/>
</dbReference>
<keyword evidence="5" id="KW-0862">Zinc</keyword>
<accession>A0A1E4SZA1</accession>
<dbReference type="Gene3D" id="3.30.70.360">
    <property type="match status" value="1"/>
</dbReference>
<dbReference type="AlphaFoldDB" id="A0A1E4SZA1"/>
<dbReference type="SUPFAM" id="SSF53187">
    <property type="entry name" value="Zn-dependent exopeptidases"/>
    <property type="match status" value="1"/>
</dbReference>
<dbReference type="EMBL" id="KV453855">
    <property type="protein sequence ID" value="ODV84818.1"/>
    <property type="molecule type" value="Genomic_DNA"/>
</dbReference>
<dbReference type="InterPro" id="IPR002933">
    <property type="entry name" value="Peptidase_M20"/>
</dbReference>
<keyword evidence="4" id="KW-0378">Hydrolase</keyword>
<dbReference type="CDD" id="cd05652">
    <property type="entry name" value="M20_ArgE_DapE-like_fungal"/>
    <property type="match status" value="1"/>
</dbReference>